<proteinExistence type="predicted"/>
<comment type="caution">
    <text evidence="2">The sequence shown here is derived from an EMBL/GenBank/DDBJ whole genome shotgun (WGS) entry which is preliminary data.</text>
</comment>
<accession>A0A1E7QK34</accession>
<dbReference type="Proteomes" id="UP000175679">
    <property type="component" value="Unassembled WGS sequence"/>
</dbReference>
<keyword evidence="3" id="KW-1185">Reference proteome</keyword>
<organism evidence="2 3">
    <name type="scientific">Wolbachia pipientis</name>
    <dbReference type="NCBI Taxonomy" id="955"/>
    <lineage>
        <taxon>Bacteria</taxon>
        <taxon>Pseudomonadati</taxon>
        <taxon>Pseudomonadota</taxon>
        <taxon>Alphaproteobacteria</taxon>
        <taxon>Rickettsiales</taxon>
        <taxon>Anaplasmataceae</taxon>
        <taxon>Wolbachieae</taxon>
        <taxon>Wolbachia</taxon>
    </lineage>
</organism>
<dbReference type="AlphaFoldDB" id="A0A1E7QK34"/>
<feature type="compositionally biased region" description="Polar residues" evidence="1">
    <location>
        <begin position="461"/>
        <end position="492"/>
    </location>
</feature>
<evidence type="ECO:0000313" key="2">
    <source>
        <dbReference type="EMBL" id="OEY86840.1"/>
    </source>
</evidence>
<dbReference type="RefSeq" id="WP_070064893.1">
    <property type="nucleotide sequence ID" value="NZ_MJMG01000003.1"/>
</dbReference>
<dbReference type="EMBL" id="MJMG01000003">
    <property type="protein sequence ID" value="OEY86840.1"/>
    <property type="molecule type" value="Genomic_DNA"/>
</dbReference>
<name>A0A1E7QK34_WOLPI</name>
<gene>
    <name evidence="2" type="ORF">BIY23_04650</name>
</gene>
<evidence type="ECO:0000256" key="1">
    <source>
        <dbReference type="SAM" id="MobiDB-lite"/>
    </source>
</evidence>
<reference evidence="2 3" key="1">
    <citation type="submission" date="2016-09" db="EMBL/GenBank/DDBJ databases">
        <title>Genomic evidence for plant-parasitic nematodes as the earliest Wolbachia hosts.</title>
        <authorList>
            <person name="Brown A.M."/>
            <person name="Wasala S.K."/>
            <person name="Howe D.K."/>
            <person name="Peetz A.B."/>
            <person name="Zasada I.A."/>
            <person name="Denver D.R."/>
        </authorList>
    </citation>
    <scope>NUCLEOTIDE SEQUENCE [LARGE SCALE GENOMIC DNA]</scope>
    <source>
        <strain evidence="3">wPpe</strain>
    </source>
</reference>
<feature type="region of interest" description="Disordered" evidence="1">
    <location>
        <begin position="440"/>
        <end position="492"/>
    </location>
</feature>
<feature type="compositionally biased region" description="Polar residues" evidence="1">
    <location>
        <begin position="440"/>
        <end position="452"/>
    </location>
</feature>
<protein>
    <submittedName>
        <fullName evidence="2">Uncharacterized protein</fullName>
    </submittedName>
</protein>
<evidence type="ECO:0000313" key="3">
    <source>
        <dbReference type="Proteomes" id="UP000175679"/>
    </source>
</evidence>
<sequence>MIIERTMLFWEPYRKTPDEINKIRKLISQRCSITTEKALVRAYNVNNLYLNIKHSNFLATGKHIINTFNSDMTIEESGAYLNSIGVTTTERFSKLYENNDSLAQSFNLKYFPFNCGKTDIRKNTESRKLESKILLRPEVTSNLEGHLAHSMIEVILLDEGKDKGEFIGKLVSYKDTEKYIACIKFDSDDSKKKFLEDFLYEVWKIIARYDKEFPEDKKFSEDEMIVRLRDKVILIDNMKVYIKKDIFSNVHFIESYTLRTANAIGLNIIDRNNFDCPDEEKEYILYLQNIFESWLTEYVNQNAKINISLYKNVQYSFTPKFKIDRRFDILVPMIQTADGSLRYLSLDEANIINSTFDGLHALNAIQVGSSNLKTSSTCLDLHRIHGVDFNNNDSIYAIDFNIEELAFFFIVIQFIERSHMKCVGKKHELTFGSKNSISPPSLASQLNDSGFSEVSEERDLTQQSTPSTSMQNTKKTASTQSTNRSSRQCNLL</sequence>